<organism evidence="2">
    <name type="scientific">viral metagenome</name>
    <dbReference type="NCBI Taxonomy" id="1070528"/>
    <lineage>
        <taxon>unclassified sequences</taxon>
        <taxon>metagenomes</taxon>
        <taxon>organismal metagenomes</taxon>
    </lineage>
</organism>
<evidence type="ECO:0000313" key="2">
    <source>
        <dbReference type="EMBL" id="QHS96532.1"/>
    </source>
</evidence>
<dbReference type="InterPro" id="IPR001650">
    <property type="entry name" value="Helicase_C-like"/>
</dbReference>
<dbReference type="InterPro" id="IPR000330">
    <property type="entry name" value="SNF2_N"/>
</dbReference>
<dbReference type="InterPro" id="IPR038718">
    <property type="entry name" value="SNF2-like_sf"/>
</dbReference>
<dbReference type="InterPro" id="IPR050496">
    <property type="entry name" value="SNF2_RAD54_helicase_repair"/>
</dbReference>
<name>A0A6C0BWT6_9ZZZZ</name>
<dbReference type="GO" id="GO:0005524">
    <property type="term" value="F:ATP binding"/>
    <property type="evidence" value="ECO:0007669"/>
    <property type="project" value="InterPro"/>
</dbReference>
<dbReference type="Gene3D" id="3.40.50.300">
    <property type="entry name" value="P-loop containing nucleotide triphosphate hydrolases"/>
    <property type="match status" value="1"/>
</dbReference>
<dbReference type="Pfam" id="PF00271">
    <property type="entry name" value="Helicase_C"/>
    <property type="match status" value="1"/>
</dbReference>
<accession>A0A6C0BWT6</accession>
<reference evidence="2" key="1">
    <citation type="journal article" date="2020" name="Nature">
        <title>Giant virus diversity and host interactions through global metagenomics.</title>
        <authorList>
            <person name="Schulz F."/>
            <person name="Roux S."/>
            <person name="Paez-Espino D."/>
            <person name="Jungbluth S."/>
            <person name="Walsh D.A."/>
            <person name="Denef V.J."/>
            <person name="McMahon K.D."/>
            <person name="Konstantinidis K.T."/>
            <person name="Eloe-Fadrosh E.A."/>
            <person name="Kyrpides N.C."/>
            <person name="Woyke T."/>
        </authorList>
    </citation>
    <scope>NUCLEOTIDE SEQUENCE</scope>
    <source>
        <strain evidence="2">GVMAG-M-3300020166-18</strain>
    </source>
</reference>
<sequence>MILYPEYTNKNFNIVIANKKEFKDHSYLDYNKNLTSDNESERRKMFTKYANELCHTSFELAPHQYFVHNFLSITSPYNSILLFHGLGTGKTCSAISIAENMRFYNTSANVINKIIIVASPNVQENFKKELFDINKLVEHGHGHFSSNGCTGNTYIKEVNPTNVNIKRQTLIERINRIIHDNYRFIGYTKFANEINKIMGEGSEEEQNENLRNYYDNRLVIIDEAHNIRTIDEQDKNATDALNKLVTATRSMRLCLLSGTPMYNDIKEIIWLLNILNLNDNHDEIYTNEIFNAKGEIIAGAEEKLIDRMRGYISFVRGENPYTFPFKLYPHEFVTDESFLLDKSNYPTNMMNGTKININDTIKYIDPFMNQMSPTQISAYHNVKKHILLANPAIMDSEQLGYLVISELVMTLNIAYPLIEPAASIKEDGPISTQYKKHFGQIGLNEFVSYKEQNMVKTNYQYRPGIIDTYGRIFSPPEIGKYSAKIKNICDSINSSIGISLIYAEHIDGGIVPMALALEECGYTRYGKGYNLFDPSPEVHLKHTYVIICGDPKISPDIDYDMKNLVNDNNSNGERIKVVIISRTGAEGLDFKCIRQVHIMEPWYNMNRIEQIIGRGVRNCSHKNLPIEMRNVEIYLHGSYIDEDEEAIDMYLYRFAEKKAINTGKVTRLIKRNAVDSALNIKQMDFGIEQLNVSIKQISSSGKTHPNYIIGDKPLSSLCDYMESCQYMSNHEKNALLVKMQSNNTDYSTYNELHVKYGSSKIKLLIKNLFKEKLFYHKEKLFGLVRKHRDYSDEQIANALIELTHDNGETVYDSFKRKGNIINISDYYLFKPIELDSVNSYDDIKQPLDIKPPKLLIKLPDIDDTIIVSGNSIEALLGNMLKKLDISKTKLIDLNEIKIGEDTSWYYYVSVLRNIMPDNSLFDKIIVHHMLDELLFSDTFNILGMINKIDAQPGNIQTLIRDIKEYFDSKIFSFEEKQHIVLFDKSIVLYQLDADTWTAVDDSILTYNRKKNAEFKAILNKTYRIESTLNNIIGAYKIAGRAATSGLNVFKIIDLSVSGTGSRCSDKPSSQIMAISKQLDPNYKKIFVPPYIETSEGFCVYNEIFLRLIDLKSSPQKIFFLSNVEHALIAPKKRK</sequence>
<evidence type="ECO:0000259" key="1">
    <source>
        <dbReference type="SMART" id="SM00487"/>
    </source>
</evidence>
<dbReference type="InterPro" id="IPR014001">
    <property type="entry name" value="Helicase_ATP-bd"/>
</dbReference>
<dbReference type="Gene3D" id="3.40.50.10810">
    <property type="entry name" value="Tandem AAA-ATPase domain"/>
    <property type="match status" value="1"/>
</dbReference>
<dbReference type="PANTHER" id="PTHR45629">
    <property type="entry name" value="SNF2/RAD54 FAMILY MEMBER"/>
    <property type="match status" value="1"/>
</dbReference>
<proteinExistence type="predicted"/>
<dbReference type="EMBL" id="MN739271">
    <property type="protein sequence ID" value="QHS96532.1"/>
    <property type="molecule type" value="Genomic_DNA"/>
</dbReference>
<dbReference type="SMART" id="SM00487">
    <property type="entry name" value="DEXDc"/>
    <property type="match status" value="1"/>
</dbReference>
<dbReference type="Pfam" id="PF00176">
    <property type="entry name" value="SNF2-rel_dom"/>
    <property type="match status" value="1"/>
</dbReference>
<protein>
    <recommendedName>
        <fullName evidence="1">Helicase ATP-binding domain-containing protein</fullName>
    </recommendedName>
</protein>
<dbReference type="SUPFAM" id="SSF52540">
    <property type="entry name" value="P-loop containing nucleoside triphosphate hydrolases"/>
    <property type="match status" value="2"/>
</dbReference>
<dbReference type="InterPro" id="IPR027417">
    <property type="entry name" value="P-loop_NTPase"/>
</dbReference>
<dbReference type="PANTHER" id="PTHR45629:SF7">
    <property type="entry name" value="DNA EXCISION REPAIR PROTEIN ERCC-6-RELATED"/>
    <property type="match status" value="1"/>
</dbReference>
<feature type="domain" description="Helicase ATP-binding" evidence="1">
    <location>
        <begin position="56"/>
        <end position="297"/>
    </location>
</feature>
<dbReference type="AlphaFoldDB" id="A0A6C0BWT6"/>